<dbReference type="InterPro" id="IPR036259">
    <property type="entry name" value="MFS_trans_sf"/>
</dbReference>
<evidence type="ECO:0000259" key="10">
    <source>
        <dbReference type="PROSITE" id="PS50850"/>
    </source>
</evidence>
<dbReference type="GO" id="GO:0022857">
    <property type="term" value="F:transmembrane transporter activity"/>
    <property type="evidence" value="ECO:0007669"/>
    <property type="project" value="InterPro"/>
</dbReference>
<sequence length="568" mass="63236">MSNWGKTSKISYQQWRNPEISVVTFRGTGGDSLCHDDEDQCGDYEVYTTGMQTVDLGERSTGPHVSHNSPTEEKAACMDTFTVEDAVEAIGFGKFQWKLSILTGLSWMADAMEMMILSIISPQLHCEWRLPSWKVAMLTAVVFLGMMFSSTLWGNISDKYGRKVGLTMCMVWLLYYGFLSAFSPAYGWVLVLRGLVGFGIGGAPQSVTLYSEFLPRKSRATCIMLIEIFWALGAVFEVLLAIWIMPTMGWRWLLGLSTAPLVVFVTLCFWLPESPRFDVLSGNRKNAMKTLRLIAANNGKSMPVGELIDNKHEEDRGRIRDLLTPQYRRTTLLLWFIWFVNAFSYYGLVLLTTELFQAGDACGAITQGAKTEPKCELECKYLTLDDYKDLLWTTLAEFPGLFLTLFVIDRIGRKKSMAMCFLMFSVCILPLYACVGRVALTVFIFIARAFITGGFQVAYVYTPEVYPTATRALGIGTCSGMARVGALLTPFVAQVLLKKSVYLTLSVYCIFCLLATGASMLLPIETTGLGLQESSRITAGQEEMKTGQMSNSSEDSPTHTSYGSSYNS</sequence>
<dbReference type="InterPro" id="IPR005828">
    <property type="entry name" value="MFS_sugar_transport-like"/>
</dbReference>
<evidence type="ECO:0000256" key="9">
    <source>
        <dbReference type="SAM" id="Phobius"/>
    </source>
</evidence>
<evidence type="ECO:0000256" key="6">
    <source>
        <dbReference type="ARBA" id="ARBA00022989"/>
    </source>
</evidence>
<keyword evidence="12" id="KW-1185">Reference proteome</keyword>
<dbReference type="InterPro" id="IPR047969">
    <property type="entry name" value="SVOP-like_MFS_dom"/>
</dbReference>
<dbReference type="PANTHER" id="PTHR23511:SF5">
    <property type="entry name" value="MAJOR FACILITATOR-TYPE TRANSPORTER HXNZ-RELATED"/>
    <property type="match status" value="1"/>
</dbReference>
<gene>
    <name evidence="11" type="ORF">J4Q44_G00133520</name>
</gene>
<evidence type="ECO:0000313" key="11">
    <source>
        <dbReference type="EMBL" id="KAK6315828.1"/>
    </source>
</evidence>
<dbReference type="Pfam" id="PF07690">
    <property type="entry name" value="MFS_1"/>
    <property type="match status" value="1"/>
</dbReference>
<dbReference type="SUPFAM" id="SSF103473">
    <property type="entry name" value="MFS general substrate transporter"/>
    <property type="match status" value="1"/>
</dbReference>
<evidence type="ECO:0000256" key="7">
    <source>
        <dbReference type="ARBA" id="ARBA00023136"/>
    </source>
</evidence>
<dbReference type="AlphaFoldDB" id="A0AAN8QYR4"/>
<feature type="transmembrane region" description="Helical" evidence="9">
    <location>
        <begin position="188"/>
        <end position="210"/>
    </location>
</feature>
<dbReference type="Proteomes" id="UP001356427">
    <property type="component" value="Unassembled WGS sequence"/>
</dbReference>
<feature type="region of interest" description="Disordered" evidence="8">
    <location>
        <begin position="540"/>
        <end position="568"/>
    </location>
</feature>
<evidence type="ECO:0000256" key="1">
    <source>
        <dbReference type="ARBA" id="ARBA00004644"/>
    </source>
</evidence>
<feature type="transmembrane region" description="Helical" evidence="9">
    <location>
        <begin position="420"/>
        <end position="451"/>
    </location>
</feature>
<dbReference type="Gene3D" id="1.20.1250.20">
    <property type="entry name" value="MFS general substrate transporter like domains"/>
    <property type="match status" value="1"/>
</dbReference>
<dbReference type="InterPro" id="IPR020846">
    <property type="entry name" value="MFS_dom"/>
</dbReference>
<keyword evidence="5 9" id="KW-0812">Transmembrane</keyword>
<evidence type="ECO:0000256" key="8">
    <source>
        <dbReference type="SAM" id="MobiDB-lite"/>
    </source>
</evidence>
<feature type="transmembrane region" description="Helical" evidence="9">
    <location>
        <begin position="164"/>
        <end position="182"/>
    </location>
</feature>
<dbReference type="CDD" id="cd17441">
    <property type="entry name" value="MFS_SVOP"/>
    <property type="match status" value="1"/>
</dbReference>
<protein>
    <recommendedName>
        <fullName evidence="3">Synaptic vesicle 2-related protein</fullName>
    </recommendedName>
</protein>
<evidence type="ECO:0000313" key="12">
    <source>
        <dbReference type="Proteomes" id="UP001356427"/>
    </source>
</evidence>
<feature type="transmembrane region" description="Helical" evidence="9">
    <location>
        <begin position="471"/>
        <end position="493"/>
    </location>
</feature>
<feature type="transmembrane region" description="Helical" evidence="9">
    <location>
        <begin position="505"/>
        <end position="524"/>
    </location>
</feature>
<organism evidence="11 12">
    <name type="scientific">Coregonus suidteri</name>
    <dbReference type="NCBI Taxonomy" id="861788"/>
    <lineage>
        <taxon>Eukaryota</taxon>
        <taxon>Metazoa</taxon>
        <taxon>Chordata</taxon>
        <taxon>Craniata</taxon>
        <taxon>Vertebrata</taxon>
        <taxon>Euteleostomi</taxon>
        <taxon>Actinopterygii</taxon>
        <taxon>Neopterygii</taxon>
        <taxon>Teleostei</taxon>
        <taxon>Protacanthopterygii</taxon>
        <taxon>Salmoniformes</taxon>
        <taxon>Salmonidae</taxon>
        <taxon>Coregoninae</taxon>
        <taxon>Coregonus</taxon>
    </lineage>
</organism>
<proteinExistence type="inferred from homology"/>
<feature type="transmembrane region" description="Helical" evidence="9">
    <location>
        <begin position="99"/>
        <end position="120"/>
    </location>
</feature>
<keyword evidence="7 9" id="KW-0472">Membrane</keyword>
<reference evidence="11 12" key="1">
    <citation type="submission" date="2021-04" db="EMBL/GenBank/DDBJ databases">
        <authorList>
            <person name="De Guttry C."/>
            <person name="Zahm M."/>
            <person name="Klopp C."/>
            <person name="Cabau C."/>
            <person name="Louis A."/>
            <person name="Berthelot C."/>
            <person name="Parey E."/>
            <person name="Roest Crollius H."/>
            <person name="Montfort J."/>
            <person name="Robinson-Rechavi M."/>
            <person name="Bucao C."/>
            <person name="Bouchez O."/>
            <person name="Gislard M."/>
            <person name="Lluch J."/>
            <person name="Milhes M."/>
            <person name="Lampietro C."/>
            <person name="Lopez Roques C."/>
            <person name="Donnadieu C."/>
            <person name="Braasch I."/>
            <person name="Desvignes T."/>
            <person name="Postlethwait J."/>
            <person name="Bobe J."/>
            <person name="Wedekind C."/>
            <person name="Guiguen Y."/>
        </authorList>
    </citation>
    <scope>NUCLEOTIDE SEQUENCE [LARGE SCALE GENOMIC DNA]</scope>
    <source>
        <strain evidence="11">Cs_M1</strain>
        <tissue evidence="11">Blood</tissue>
    </source>
</reference>
<dbReference type="PANTHER" id="PTHR23511">
    <property type="entry name" value="SYNAPTIC VESICLE GLYCOPROTEIN 2"/>
    <property type="match status" value="1"/>
</dbReference>
<feature type="compositionally biased region" description="Polar residues" evidence="8">
    <location>
        <begin position="547"/>
        <end position="568"/>
    </location>
</feature>
<dbReference type="GO" id="GO:0030672">
    <property type="term" value="C:synaptic vesicle membrane"/>
    <property type="evidence" value="ECO:0007669"/>
    <property type="project" value="UniProtKB-SubCell"/>
</dbReference>
<comment type="caution">
    <text evidence="11">The sequence shown here is derived from an EMBL/GenBank/DDBJ whole genome shotgun (WGS) entry which is preliminary data.</text>
</comment>
<keyword evidence="4" id="KW-0813">Transport</keyword>
<evidence type="ECO:0000256" key="2">
    <source>
        <dbReference type="ARBA" id="ARBA00008335"/>
    </source>
</evidence>
<keyword evidence="6 9" id="KW-1133">Transmembrane helix</keyword>
<comment type="similarity">
    <text evidence="2">Belongs to the major facilitator superfamily.</text>
</comment>
<feature type="transmembrane region" description="Helical" evidence="9">
    <location>
        <begin position="390"/>
        <end position="408"/>
    </location>
</feature>
<dbReference type="PROSITE" id="PS50850">
    <property type="entry name" value="MFS"/>
    <property type="match status" value="1"/>
</dbReference>
<comment type="subcellular location">
    <subcellularLocation>
        <location evidence="1">Cytoplasmic vesicle</location>
        <location evidence="1">Secretory vesicle</location>
        <location evidence="1">Synaptic vesicle membrane</location>
        <topology evidence="1">Multi-pass membrane protein</topology>
    </subcellularLocation>
</comment>
<evidence type="ECO:0000256" key="3">
    <source>
        <dbReference type="ARBA" id="ARBA00015072"/>
    </source>
</evidence>
<evidence type="ECO:0000256" key="4">
    <source>
        <dbReference type="ARBA" id="ARBA00022448"/>
    </source>
</evidence>
<dbReference type="Pfam" id="PF00083">
    <property type="entry name" value="Sugar_tr"/>
    <property type="match status" value="1"/>
</dbReference>
<feature type="transmembrane region" description="Helical" evidence="9">
    <location>
        <begin position="332"/>
        <end position="351"/>
    </location>
</feature>
<feature type="domain" description="Major facilitator superfamily (MFS) profile" evidence="10">
    <location>
        <begin position="99"/>
        <end position="527"/>
    </location>
</feature>
<dbReference type="InterPro" id="IPR011701">
    <property type="entry name" value="MFS"/>
</dbReference>
<accession>A0AAN8QYR4</accession>
<feature type="transmembrane region" description="Helical" evidence="9">
    <location>
        <begin position="222"/>
        <end position="244"/>
    </location>
</feature>
<feature type="transmembrane region" description="Helical" evidence="9">
    <location>
        <begin position="132"/>
        <end position="152"/>
    </location>
</feature>
<feature type="transmembrane region" description="Helical" evidence="9">
    <location>
        <begin position="250"/>
        <end position="271"/>
    </location>
</feature>
<dbReference type="EMBL" id="JAGTTL010000011">
    <property type="protein sequence ID" value="KAK6315828.1"/>
    <property type="molecule type" value="Genomic_DNA"/>
</dbReference>
<name>A0AAN8QYR4_9TELE</name>
<evidence type="ECO:0000256" key="5">
    <source>
        <dbReference type="ARBA" id="ARBA00022692"/>
    </source>
</evidence>